<dbReference type="GO" id="GO:0005764">
    <property type="term" value="C:lysosome"/>
    <property type="evidence" value="ECO:0007669"/>
    <property type="project" value="TreeGrafter"/>
</dbReference>
<evidence type="ECO:0000256" key="5">
    <source>
        <dbReference type="ARBA" id="ARBA00022801"/>
    </source>
</evidence>
<evidence type="ECO:0000256" key="6">
    <source>
        <dbReference type="ARBA" id="ARBA00023157"/>
    </source>
</evidence>
<evidence type="ECO:0000256" key="1">
    <source>
        <dbReference type="ARBA" id="ARBA00010758"/>
    </source>
</evidence>
<evidence type="ECO:0000313" key="11">
    <source>
        <dbReference type="RefSeq" id="XP_015517839.2"/>
    </source>
</evidence>
<evidence type="ECO:0000256" key="3">
    <source>
        <dbReference type="ARBA" id="ARBA00014212"/>
    </source>
</evidence>
<sequence>MFAGYKIVIFLSVFTFGCEYSVAENQNHGGPEPQIPVVLWHGMGDSCCFSFSLGQIKKILEVHLTGVYVKSIRIGGSEIEDVENSFFKNVNDQVAEACNQLAQDTRLQRGYNAIGFSQGGQFLRAVAQRCPNPPMLNLISLGGQHQGVYGLPHCASLEHRLCDYLRRMLNYAAYLKDVQRKLVQAQYWHDPLKEDEYKKNSIFLADINNELTLNEDYKQNLQKLKKLVLVMFENDTMVQPRQSEWFGFYKPGQSVQLETLQESAIYTEDRLGLRAMDKAGKIDFLSIAVDHLQFTDVWFIENIINKYLSGNSFEF</sequence>
<dbReference type="PANTHER" id="PTHR11247">
    <property type="entry name" value="PALMITOYL-PROTEIN THIOESTERASE/DOLICHYLDIPHOSPHATASE 1"/>
    <property type="match status" value="1"/>
</dbReference>
<keyword evidence="4 9" id="KW-0732">Signal</keyword>
<protein>
    <recommendedName>
        <fullName evidence="3">Palmitoyl-protein thioesterase 1</fullName>
        <ecNumber evidence="2">3.1.2.22</ecNumber>
    </recommendedName>
    <alternativeName>
        <fullName evidence="8">Palmitoyl-protein hydrolase 1</fullName>
    </alternativeName>
</protein>
<comment type="similarity">
    <text evidence="1">Belongs to the palmitoyl-protein thioesterase family.</text>
</comment>
<evidence type="ECO:0000256" key="4">
    <source>
        <dbReference type="ARBA" id="ARBA00022729"/>
    </source>
</evidence>
<dbReference type="PRINTS" id="PR00414">
    <property type="entry name" value="PPTHIESTRASE"/>
</dbReference>
<dbReference type="GlyCosmos" id="A0A6J0BTW6">
    <property type="glycosylation" value="1 site, No reported glycans"/>
</dbReference>
<dbReference type="PANTHER" id="PTHR11247:SF8">
    <property type="entry name" value="PALMITOYL-PROTEIN THIOESTERASE 1"/>
    <property type="match status" value="1"/>
</dbReference>
<evidence type="ECO:0000256" key="8">
    <source>
        <dbReference type="ARBA" id="ARBA00031934"/>
    </source>
</evidence>
<evidence type="ECO:0000313" key="10">
    <source>
        <dbReference type="Proteomes" id="UP000829291"/>
    </source>
</evidence>
<dbReference type="InterPro" id="IPR029058">
    <property type="entry name" value="AB_hydrolase_fold"/>
</dbReference>
<keyword evidence="7" id="KW-0325">Glycoprotein</keyword>
<evidence type="ECO:0000256" key="7">
    <source>
        <dbReference type="ARBA" id="ARBA00023180"/>
    </source>
</evidence>
<evidence type="ECO:0000256" key="9">
    <source>
        <dbReference type="SAM" id="SignalP"/>
    </source>
</evidence>
<dbReference type="KEGG" id="nlo:107222835"/>
<dbReference type="Proteomes" id="UP000829291">
    <property type="component" value="Chromosome 2"/>
</dbReference>
<dbReference type="GO" id="GO:0006898">
    <property type="term" value="P:receptor-mediated endocytosis"/>
    <property type="evidence" value="ECO:0007669"/>
    <property type="project" value="TreeGrafter"/>
</dbReference>
<reference evidence="11" key="1">
    <citation type="submission" date="2025-08" db="UniProtKB">
        <authorList>
            <consortium name="RefSeq"/>
        </authorList>
    </citation>
    <scope>IDENTIFICATION</scope>
    <source>
        <tissue evidence="11">Thorax and Abdomen</tissue>
    </source>
</reference>
<dbReference type="FunCoup" id="A0A6J0BTW6">
    <property type="interactions" value="1543"/>
</dbReference>
<keyword evidence="6" id="KW-1015">Disulfide bond</keyword>
<dbReference type="GeneID" id="107222835"/>
<feature type="signal peptide" evidence="9">
    <location>
        <begin position="1"/>
        <end position="23"/>
    </location>
</feature>
<keyword evidence="10" id="KW-1185">Reference proteome</keyword>
<dbReference type="AlphaFoldDB" id="A0A6J0BTW6"/>
<organism evidence="11">
    <name type="scientific">Neodiprion lecontei</name>
    <name type="common">Redheaded pine sawfly</name>
    <dbReference type="NCBI Taxonomy" id="441921"/>
    <lineage>
        <taxon>Eukaryota</taxon>
        <taxon>Metazoa</taxon>
        <taxon>Ecdysozoa</taxon>
        <taxon>Arthropoda</taxon>
        <taxon>Hexapoda</taxon>
        <taxon>Insecta</taxon>
        <taxon>Pterygota</taxon>
        <taxon>Neoptera</taxon>
        <taxon>Endopterygota</taxon>
        <taxon>Hymenoptera</taxon>
        <taxon>Tenthredinoidea</taxon>
        <taxon>Diprionidae</taxon>
        <taxon>Diprioninae</taxon>
        <taxon>Neodiprion</taxon>
    </lineage>
</organism>
<dbReference type="Gene3D" id="3.40.50.1820">
    <property type="entry name" value="alpha/beta hydrolase"/>
    <property type="match status" value="1"/>
</dbReference>
<gene>
    <name evidence="11" type="primary">LOC107222835</name>
</gene>
<dbReference type="Pfam" id="PF02089">
    <property type="entry name" value="Palm_thioest"/>
    <property type="match status" value="1"/>
</dbReference>
<proteinExistence type="inferred from homology"/>
<dbReference type="InParanoid" id="A0A6J0BTW6"/>
<keyword evidence="5" id="KW-0378">Hydrolase</keyword>
<dbReference type="OrthoDB" id="10263094at2759"/>
<dbReference type="GO" id="GO:0008474">
    <property type="term" value="F:palmitoyl-(protein) hydrolase activity"/>
    <property type="evidence" value="ECO:0007669"/>
    <property type="project" value="UniProtKB-EC"/>
</dbReference>
<dbReference type="RefSeq" id="XP_015517839.2">
    <property type="nucleotide sequence ID" value="XM_015662353.2"/>
</dbReference>
<dbReference type="InterPro" id="IPR002472">
    <property type="entry name" value="Palm_thioest"/>
</dbReference>
<dbReference type="EC" id="3.1.2.22" evidence="2"/>
<evidence type="ECO:0000256" key="2">
    <source>
        <dbReference type="ARBA" id="ARBA00012423"/>
    </source>
</evidence>
<dbReference type="SUPFAM" id="SSF53474">
    <property type="entry name" value="alpha/beta-Hydrolases"/>
    <property type="match status" value="1"/>
</dbReference>
<accession>A0A6J0BTW6</accession>
<name>A0A6J0BTW6_NEOLC</name>
<dbReference type="PROSITE" id="PS51257">
    <property type="entry name" value="PROKAR_LIPOPROTEIN"/>
    <property type="match status" value="1"/>
</dbReference>
<feature type="chain" id="PRO_5046410729" description="Palmitoyl-protein thioesterase 1" evidence="9">
    <location>
        <begin position="24"/>
        <end position="315"/>
    </location>
</feature>